<sequence>MKKTVFILMLFYGVLASAQLTDNSLNAIDVSAGYAENGFGVSLSYNRYISYSKRNNYFQFALLYTFSNIEKKGFDLPYNLITLNLGYFYNIPLDRFDKINLNLGGGMVAGIERINKGNKELETGALLKSDGGFIYGPFIGGELELFVSSNVSFLIKANEFYHINSDIGDFTIFAGGGIRVFL</sequence>
<reference evidence="2" key="1">
    <citation type="submission" date="2021-01" db="EMBL/GenBank/DDBJ databases">
        <authorList>
            <person name="Zhong Y.L."/>
        </authorList>
    </citation>
    <scope>NUCLEOTIDE SEQUENCE</scope>
    <source>
        <strain evidence="2">KCTC 23302</strain>
    </source>
</reference>
<accession>A0A936ZVC6</accession>
<keyword evidence="3" id="KW-1185">Reference proteome</keyword>
<keyword evidence="1" id="KW-0732">Signal</keyword>
<dbReference type="Pfam" id="PF10626">
    <property type="entry name" value="TraO"/>
    <property type="match status" value="1"/>
</dbReference>
<evidence type="ECO:0000256" key="1">
    <source>
        <dbReference type="SAM" id="SignalP"/>
    </source>
</evidence>
<dbReference type="EMBL" id="JAERQJ010000017">
    <property type="protein sequence ID" value="MBL0686072.1"/>
    <property type="molecule type" value="Genomic_DNA"/>
</dbReference>
<proteinExistence type="predicted"/>
<protein>
    <submittedName>
        <fullName evidence="2">Conjugal transfer protein TraO</fullName>
    </submittedName>
</protein>
<gene>
    <name evidence="2" type="ORF">JJQ60_21270</name>
</gene>
<dbReference type="Proteomes" id="UP000651057">
    <property type="component" value="Unassembled WGS sequence"/>
</dbReference>
<feature type="signal peptide" evidence="1">
    <location>
        <begin position="1"/>
        <end position="18"/>
    </location>
</feature>
<name>A0A936ZVC6_9FLAO</name>
<feature type="chain" id="PRO_5037682727" evidence="1">
    <location>
        <begin position="19"/>
        <end position="182"/>
    </location>
</feature>
<evidence type="ECO:0000313" key="3">
    <source>
        <dbReference type="Proteomes" id="UP000651057"/>
    </source>
</evidence>
<evidence type="ECO:0000313" key="2">
    <source>
        <dbReference type="EMBL" id="MBL0686072.1"/>
    </source>
</evidence>
<dbReference type="AlphaFoldDB" id="A0A936ZVC6"/>
<dbReference type="InterPro" id="IPR018899">
    <property type="entry name" value="Conjug_transposon_Tra0"/>
</dbReference>
<dbReference type="RefSeq" id="WP_201924616.1">
    <property type="nucleotide sequence ID" value="NZ_BAABAX010000013.1"/>
</dbReference>
<comment type="caution">
    <text evidence="2">The sequence shown here is derived from an EMBL/GenBank/DDBJ whole genome shotgun (WGS) entry which is preliminary data.</text>
</comment>
<organism evidence="2 3">
    <name type="scientific">Aquimarina mytili</name>
    <dbReference type="NCBI Taxonomy" id="874423"/>
    <lineage>
        <taxon>Bacteria</taxon>
        <taxon>Pseudomonadati</taxon>
        <taxon>Bacteroidota</taxon>
        <taxon>Flavobacteriia</taxon>
        <taxon>Flavobacteriales</taxon>
        <taxon>Flavobacteriaceae</taxon>
        <taxon>Aquimarina</taxon>
    </lineage>
</organism>